<dbReference type="EMBL" id="JAMZEL010000006">
    <property type="protein sequence ID" value="MCP1383840.1"/>
    <property type="molecule type" value="Genomic_DNA"/>
</dbReference>
<name>A0ABT1FQT4_9BACT</name>
<dbReference type="PANTHER" id="PTHR48098:SF3">
    <property type="entry name" value="IRON(III) ENTEROBACTIN ESTERASE"/>
    <property type="match status" value="1"/>
</dbReference>
<comment type="caution">
    <text evidence="1">The sequence shown here is derived from an EMBL/GenBank/DDBJ whole genome shotgun (WGS) entry which is preliminary data.</text>
</comment>
<evidence type="ECO:0000313" key="2">
    <source>
        <dbReference type="Proteomes" id="UP001204772"/>
    </source>
</evidence>
<dbReference type="Pfam" id="PF00756">
    <property type="entry name" value="Esterase"/>
    <property type="match status" value="1"/>
</dbReference>
<dbReference type="RefSeq" id="WP_253528979.1">
    <property type="nucleotide sequence ID" value="NZ_JAMZEL010000006.1"/>
</dbReference>
<dbReference type="InterPro" id="IPR050583">
    <property type="entry name" value="Mycobacterial_A85_antigen"/>
</dbReference>
<dbReference type="InterPro" id="IPR000801">
    <property type="entry name" value="Esterase-like"/>
</dbReference>
<reference evidence="1 2" key="1">
    <citation type="submission" date="2022-06" db="EMBL/GenBank/DDBJ databases">
        <title>Runella sp. S5 genome sequencing.</title>
        <authorList>
            <person name="Park S."/>
        </authorList>
    </citation>
    <scope>NUCLEOTIDE SEQUENCE [LARGE SCALE GENOMIC DNA]</scope>
    <source>
        <strain evidence="1 2">S5</strain>
    </source>
</reference>
<dbReference type="Gene3D" id="3.40.50.1820">
    <property type="entry name" value="alpha/beta hydrolase"/>
    <property type="match status" value="1"/>
</dbReference>
<organism evidence="1 2">
    <name type="scientific">Runella salmonicolor</name>
    <dbReference type="NCBI Taxonomy" id="2950278"/>
    <lineage>
        <taxon>Bacteria</taxon>
        <taxon>Pseudomonadati</taxon>
        <taxon>Bacteroidota</taxon>
        <taxon>Cytophagia</taxon>
        <taxon>Cytophagales</taxon>
        <taxon>Spirosomataceae</taxon>
        <taxon>Runella</taxon>
    </lineage>
</organism>
<sequence>MKETYQKWYSPTLGRDIEMLVIGHWGYPILLFPTSMGRYYQNKEFGLTDSVRGFVDAGKIKLYLIDGIDEDSWYAKHLPPAVRAHNHSVYDRFLNDELVPSIRREANVDKIAVAGCSFGGYHALNFAFKHPDKVAYMISMSGAFDIRSFVEGHHDDTVYFNNPVDFIHNEEAWKFHHMKIVLGTSEWDICLDANIQMSNLLKNKGIPHWLDIRGWDKHDWPLWNRMFPEYVSQMGL</sequence>
<evidence type="ECO:0000313" key="1">
    <source>
        <dbReference type="EMBL" id="MCP1383840.1"/>
    </source>
</evidence>
<dbReference type="GO" id="GO:0016787">
    <property type="term" value="F:hydrolase activity"/>
    <property type="evidence" value="ECO:0007669"/>
    <property type="project" value="UniProtKB-KW"/>
</dbReference>
<gene>
    <name evidence="1" type="ORF">NCI00_15445</name>
</gene>
<dbReference type="SUPFAM" id="SSF53474">
    <property type="entry name" value="alpha/beta-Hydrolases"/>
    <property type="match status" value="1"/>
</dbReference>
<keyword evidence="2" id="KW-1185">Reference proteome</keyword>
<dbReference type="Proteomes" id="UP001204772">
    <property type="component" value="Unassembled WGS sequence"/>
</dbReference>
<keyword evidence="1" id="KW-0378">Hydrolase</keyword>
<accession>A0ABT1FQT4</accession>
<proteinExistence type="predicted"/>
<dbReference type="InterPro" id="IPR029058">
    <property type="entry name" value="AB_hydrolase_fold"/>
</dbReference>
<dbReference type="PANTHER" id="PTHR48098">
    <property type="entry name" value="ENTEROCHELIN ESTERASE-RELATED"/>
    <property type="match status" value="1"/>
</dbReference>
<protein>
    <submittedName>
        <fullName evidence="1">Alpha/beta fold hydrolase</fullName>
    </submittedName>
</protein>